<evidence type="ECO:0000259" key="2">
    <source>
        <dbReference type="Pfam" id="PF01370"/>
    </source>
</evidence>
<proteinExistence type="inferred from homology"/>
<name>A0AAJ2U564_ALKPS</name>
<feature type="non-terminal residue" evidence="3">
    <location>
        <position position="114"/>
    </location>
</feature>
<dbReference type="Gene3D" id="3.40.50.720">
    <property type="entry name" value="NAD(P)-binding Rossmann-like Domain"/>
    <property type="match status" value="1"/>
</dbReference>
<sequence>ITGEYLAQIYTKQYGLNITILRYPFIYGPGRIMPDPINALIYKAKNKENITLNGLEQRLEFIYVKDAVRAIWLALNSKNTHGEIFNIGTGYLASMKEIVAIVQEIFPNVSIKEG</sequence>
<feature type="non-terminal residue" evidence="3">
    <location>
        <position position="1"/>
    </location>
</feature>
<dbReference type="Pfam" id="PF01370">
    <property type="entry name" value="Epimerase"/>
    <property type="match status" value="1"/>
</dbReference>
<dbReference type="SUPFAM" id="SSF51735">
    <property type="entry name" value="NAD(P)-binding Rossmann-fold domains"/>
    <property type="match status" value="1"/>
</dbReference>
<evidence type="ECO:0000256" key="1">
    <source>
        <dbReference type="ARBA" id="ARBA00007637"/>
    </source>
</evidence>
<reference evidence="3" key="1">
    <citation type="submission" date="2023-10" db="EMBL/GenBank/DDBJ databases">
        <title>Screening of Alkalihalophilus pseudofirmusBZ-TG-HK211 and Its Alleviation of Salt Stress on Rapeseed Growth.</title>
        <authorList>
            <person name="Zhao B."/>
            <person name="Guo T."/>
        </authorList>
    </citation>
    <scope>NUCLEOTIDE SEQUENCE</scope>
    <source>
        <strain evidence="3">BZ-TG-HK211</strain>
    </source>
</reference>
<dbReference type="Proteomes" id="UP001285636">
    <property type="component" value="Unassembled WGS sequence"/>
</dbReference>
<organism evidence="3 4">
    <name type="scientific">Alkalihalophilus pseudofirmus</name>
    <name type="common">Bacillus pseudofirmus</name>
    <dbReference type="NCBI Taxonomy" id="79885"/>
    <lineage>
        <taxon>Bacteria</taxon>
        <taxon>Bacillati</taxon>
        <taxon>Bacillota</taxon>
        <taxon>Bacilli</taxon>
        <taxon>Bacillales</taxon>
        <taxon>Bacillaceae</taxon>
        <taxon>Alkalihalophilus</taxon>
    </lineage>
</organism>
<protein>
    <submittedName>
        <fullName evidence="3">NAD-dependent epimerase/dehydratase family protein</fullName>
    </submittedName>
</protein>
<dbReference type="InterPro" id="IPR036291">
    <property type="entry name" value="NAD(P)-bd_dom_sf"/>
</dbReference>
<comment type="similarity">
    <text evidence="1">Belongs to the NAD(P)-dependent epimerase/dehydratase family.</text>
</comment>
<dbReference type="AlphaFoldDB" id="A0AAJ2U564"/>
<dbReference type="InterPro" id="IPR001509">
    <property type="entry name" value="Epimerase_deHydtase"/>
</dbReference>
<evidence type="ECO:0000313" key="4">
    <source>
        <dbReference type="Proteomes" id="UP001285636"/>
    </source>
</evidence>
<comment type="caution">
    <text evidence="3">The sequence shown here is derived from an EMBL/GenBank/DDBJ whole genome shotgun (WGS) entry which is preliminary data.</text>
</comment>
<dbReference type="PANTHER" id="PTHR43000">
    <property type="entry name" value="DTDP-D-GLUCOSE 4,6-DEHYDRATASE-RELATED"/>
    <property type="match status" value="1"/>
</dbReference>
<feature type="domain" description="NAD-dependent epimerase/dehydratase" evidence="2">
    <location>
        <begin position="2"/>
        <end position="88"/>
    </location>
</feature>
<accession>A0AAJ2U564</accession>
<evidence type="ECO:0000313" key="3">
    <source>
        <dbReference type="EMBL" id="MDV2887611.1"/>
    </source>
</evidence>
<dbReference type="EMBL" id="JAWJAY010000243">
    <property type="protein sequence ID" value="MDV2887611.1"/>
    <property type="molecule type" value="Genomic_DNA"/>
</dbReference>
<dbReference type="CDD" id="cd08946">
    <property type="entry name" value="SDR_e"/>
    <property type="match status" value="1"/>
</dbReference>
<dbReference type="RefSeq" id="WP_323467827.1">
    <property type="nucleotide sequence ID" value="NZ_JAWJAY010000243.1"/>
</dbReference>
<gene>
    <name evidence="3" type="ORF">RYX45_20780</name>
</gene>